<keyword evidence="3" id="KW-1185">Reference proteome</keyword>
<feature type="compositionally biased region" description="Gly residues" evidence="1">
    <location>
        <begin position="426"/>
        <end position="436"/>
    </location>
</feature>
<feature type="compositionally biased region" description="Acidic residues" evidence="1">
    <location>
        <begin position="353"/>
        <end position="364"/>
    </location>
</feature>
<evidence type="ECO:0008006" key="4">
    <source>
        <dbReference type="Google" id="ProtNLM"/>
    </source>
</evidence>
<feature type="region of interest" description="Disordered" evidence="1">
    <location>
        <begin position="945"/>
        <end position="965"/>
    </location>
</feature>
<feature type="region of interest" description="Disordered" evidence="1">
    <location>
        <begin position="657"/>
        <end position="679"/>
    </location>
</feature>
<reference evidence="2" key="1">
    <citation type="journal article" date="2023" name="Mol. Phylogenet. Evol.">
        <title>Genome-scale phylogeny and comparative genomics of the fungal order Sordariales.</title>
        <authorList>
            <person name="Hensen N."/>
            <person name="Bonometti L."/>
            <person name="Westerberg I."/>
            <person name="Brannstrom I.O."/>
            <person name="Guillou S."/>
            <person name="Cros-Aarteil S."/>
            <person name="Calhoun S."/>
            <person name="Haridas S."/>
            <person name="Kuo A."/>
            <person name="Mondo S."/>
            <person name="Pangilinan J."/>
            <person name="Riley R."/>
            <person name="LaButti K."/>
            <person name="Andreopoulos B."/>
            <person name="Lipzen A."/>
            <person name="Chen C."/>
            <person name="Yan M."/>
            <person name="Daum C."/>
            <person name="Ng V."/>
            <person name="Clum A."/>
            <person name="Steindorff A."/>
            <person name="Ohm R.A."/>
            <person name="Martin F."/>
            <person name="Silar P."/>
            <person name="Natvig D.O."/>
            <person name="Lalanne C."/>
            <person name="Gautier V."/>
            <person name="Ament-Velasquez S.L."/>
            <person name="Kruys A."/>
            <person name="Hutchinson M.I."/>
            <person name="Powell A.J."/>
            <person name="Barry K."/>
            <person name="Miller A.N."/>
            <person name="Grigoriev I.V."/>
            <person name="Debuchy R."/>
            <person name="Gladieux P."/>
            <person name="Hiltunen Thoren M."/>
            <person name="Johannesson H."/>
        </authorList>
    </citation>
    <scope>NUCLEOTIDE SEQUENCE</scope>
    <source>
        <strain evidence="2">CBS 141.50</strain>
    </source>
</reference>
<dbReference type="SUPFAM" id="SSF81296">
    <property type="entry name" value="E set domains"/>
    <property type="match status" value="1"/>
</dbReference>
<feature type="compositionally biased region" description="Basic and acidic residues" evidence="1">
    <location>
        <begin position="254"/>
        <end position="270"/>
    </location>
</feature>
<evidence type="ECO:0000313" key="2">
    <source>
        <dbReference type="EMBL" id="KAK4147019.1"/>
    </source>
</evidence>
<sequence>MTSTQVPVVINYYKPGTEPPVYIAGTFSDPPWIPHQMEHIPRDDGEYNFKKEVCGEPGSTIQYKFRIGTGDWWVLKEDEPTVTDDSGNTNHVLEVGVLKETFDGVNQKATPKHLEPPGDRSGTGTSIEARVAAEVADSAELLHEGVPKREQVQDNTKGAEKAVEEEPPAKTLNKDRQQGTIFILDPPPGERPLAEMQPRDYEFHRGHDEYIADKSPLFAHERVGMYQSDEEEEEEESPEEESLDVAPQGYAEAQKVDFDDPTLERFPSDREEIIDAVRHLSTGLPIDDVSFDAGRQSPVVNPSRRGTEVITGDFSLSPPGPKSGPSSRRSSRKSPRGSLGSHKTTSSLHSISENEEQDEEELEEQTSPRPAVVFTNPLGQKPKPRRLTLSASDEDEGVALREGISPRTVRPKGQRITTPPMSPRTGGEGGPAGGTSGNSKPADADAEEDNNPDVQPYDLDKNKFGSSVAPKRSQAEVAAPQPTEVEDFGHSERAPERKEAAPQPAIITTDTDVDFSADKPSYAEVVVSKPSSSDEEGTQAEGPGTQRAATGESSGSETEDPGRDEDGRPSTATTKNLRRRSVQTAQKTGETVTPSSHAGRDVPFVRPKWEVGWIKTIFRAVFVGFLGGIVNRVMKMLRLEQVVEWIRTRRGVRETVTREGGGVDEEERGSGSGSGSTRGEAFILQFRPPRHKIDLDITKAARTIWGELVPVTRYVGVVTAGGSEEAAGMETETRTAAAAAAAGAEEEEEEEEAQGQETTTANGPGTSITVLPSSTQENLYTGNPTTLIAYTHTLLPGTPLSSLYTTINPLPLHPTLPKPPNLDPELPNLHPLLKALAKSYFAPAFRASLPPSSPHLPVVKRAVGWTVRRQLRRLERGLPERFKGVVRGFLEGDVVNGNGNVRRGLGGIEGVEGIEGDLEGGLEEIEEGLPWVLTHGDFIGGGNVLVDVGGDESDGGDGDRDQGPGVRLTGLVDWAEGEWLPFGVGLYGIEEVLGRVVEVEEEVEAGDRDEDADESEDGQEENDRNASATGTRPNPKTTKTKTKTKTTKKFEYLPNANALRATFWEALTAEIPELADPVFRRRVEKARVLGLLLWYGIAFDDGALNRVAREREDDGELQKLDLFMFGSWSEFGESCGATEDNGV</sequence>
<reference evidence="2" key="2">
    <citation type="submission" date="2023-05" db="EMBL/GenBank/DDBJ databases">
        <authorList>
            <consortium name="Lawrence Berkeley National Laboratory"/>
            <person name="Steindorff A."/>
            <person name="Hensen N."/>
            <person name="Bonometti L."/>
            <person name="Westerberg I."/>
            <person name="Brannstrom I.O."/>
            <person name="Guillou S."/>
            <person name="Cros-Aarteil S."/>
            <person name="Calhoun S."/>
            <person name="Haridas S."/>
            <person name="Kuo A."/>
            <person name="Mondo S."/>
            <person name="Pangilinan J."/>
            <person name="Riley R."/>
            <person name="Labutti K."/>
            <person name="Andreopoulos B."/>
            <person name="Lipzen A."/>
            <person name="Chen C."/>
            <person name="Yanf M."/>
            <person name="Daum C."/>
            <person name="Ng V."/>
            <person name="Clum A."/>
            <person name="Ohm R."/>
            <person name="Martin F."/>
            <person name="Silar P."/>
            <person name="Natvig D."/>
            <person name="Lalanne C."/>
            <person name="Gautier V."/>
            <person name="Ament-Velasquez S.L."/>
            <person name="Kruys A."/>
            <person name="Hutchinson M.I."/>
            <person name="Powell A.J."/>
            <person name="Barry K."/>
            <person name="Miller A.N."/>
            <person name="Grigoriev I.V."/>
            <person name="Debuchy R."/>
            <person name="Gladieux P."/>
            <person name="Thoren M.H."/>
            <person name="Johannesson H."/>
        </authorList>
    </citation>
    <scope>NUCLEOTIDE SEQUENCE</scope>
    <source>
        <strain evidence="2">CBS 141.50</strain>
    </source>
</reference>
<name>A0AAN6V9N1_9PEZI</name>
<comment type="caution">
    <text evidence="2">The sequence shown here is derived from an EMBL/GenBank/DDBJ whole genome shotgun (WGS) entry which is preliminary data.</text>
</comment>
<proteinExistence type="predicted"/>
<feature type="compositionally biased region" description="Basic and acidic residues" evidence="1">
    <location>
        <begin position="487"/>
        <end position="500"/>
    </location>
</feature>
<dbReference type="Gene3D" id="2.60.40.10">
    <property type="entry name" value="Immunoglobulins"/>
    <property type="match status" value="1"/>
</dbReference>
<feature type="compositionally biased region" description="Acidic residues" evidence="1">
    <location>
        <begin position="744"/>
        <end position="754"/>
    </location>
</feature>
<feature type="compositionally biased region" description="Polar residues" evidence="1">
    <location>
        <begin position="1025"/>
        <end position="1035"/>
    </location>
</feature>
<dbReference type="GeneID" id="87816091"/>
<feature type="region of interest" description="Disordered" evidence="1">
    <location>
        <begin position="741"/>
        <end position="777"/>
    </location>
</feature>
<organism evidence="2 3">
    <name type="scientific">Dichotomopilus funicola</name>
    <dbReference type="NCBI Taxonomy" id="1934379"/>
    <lineage>
        <taxon>Eukaryota</taxon>
        <taxon>Fungi</taxon>
        <taxon>Dikarya</taxon>
        <taxon>Ascomycota</taxon>
        <taxon>Pezizomycotina</taxon>
        <taxon>Sordariomycetes</taxon>
        <taxon>Sordariomycetidae</taxon>
        <taxon>Sordariales</taxon>
        <taxon>Chaetomiaceae</taxon>
        <taxon>Dichotomopilus</taxon>
    </lineage>
</organism>
<feature type="compositionally biased region" description="Polar residues" evidence="1">
    <location>
        <begin position="582"/>
        <end position="596"/>
    </location>
</feature>
<dbReference type="AlphaFoldDB" id="A0AAN6V9N1"/>
<gene>
    <name evidence="2" type="ORF">C8A04DRAFT_25214</name>
</gene>
<feature type="compositionally biased region" description="Polar residues" evidence="1">
    <location>
        <begin position="762"/>
        <end position="777"/>
    </location>
</feature>
<dbReference type="RefSeq" id="XP_062640390.1">
    <property type="nucleotide sequence ID" value="XM_062779478.1"/>
</dbReference>
<accession>A0AAN6V9N1</accession>
<dbReference type="Proteomes" id="UP001302676">
    <property type="component" value="Unassembled WGS sequence"/>
</dbReference>
<dbReference type="EMBL" id="MU853558">
    <property type="protein sequence ID" value="KAK4147019.1"/>
    <property type="molecule type" value="Genomic_DNA"/>
</dbReference>
<dbReference type="InterPro" id="IPR014756">
    <property type="entry name" value="Ig_E-set"/>
</dbReference>
<feature type="compositionally biased region" description="Acidic residues" evidence="1">
    <location>
        <begin position="228"/>
        <end position="243"/>
    </location>
</feature>
<feature type="compositionally biased region" description="Acidic residues" evidence="1">
    <location>
        <begin position="1001"/>
        <end position="1020"/>
    </location>
</feature>
<feature type="region of interest" description="Disordered" evidence="1">
    <location>
        <begin position="283"/>
        <end position="602"/>
    </location>
</feature>
<protein>
    <recommendedName>
        <fullName evidence="4">AMP-activated protein kinase glycogen-binding domain-containing protein</fullName>
    </recommendedName>
</protein>
<dbReference type="InterPro" id="IPR013783">
    <property type="entry name" value="Ig-like_fold"/>
</dbReference>
<dbReference type="CDD" id="cd02859">
    <property type="entry name" value="E_set_AMPKbeta_like_N"/>
    <property type="match status" value="1"/>
</dbReference>
<feature type="compositionally biased region" description="Polar residues" evidence="1">
    <location>
        <begin position="342"/>
        <end position="351"/>
    </location>
</feature>
<feature type="region of interest" description="Disordered" evidence="1">
    <location>
        <begin position="221"/>
        <end position="270"/>
    </location>
</feature>
<feature type="region of interest" description="Disordered" evidence="1">
    <location>
        <begin position="1001"/>
        <end position="1045"/>
    </location>
</feature>
<feature type="region of interest" description="Disordered" evidence="1">
    <location>
        <begin position="140"/>
        <end position="194"/>
    </location>
</feature>
<evidence type="ECO:0000256" key="1">
    <source>
        <dbReference type="SAM" id="MobiDB-lite"/>
    </source>
</evidence>
<evidence type="ECO:0000313" key="3">
    <source>
        <dbReference type="Proteomes" id="UP001302676"/>
    </source>
</evidence>
<feature type="compositionally biased region" description="Basic and acidic residues" evidence="1">
    <location>
        <begin position="140"/>
        <end position="177"/>
    </location>
</feature>
<feature type="compositionally biased region" description="Polar residues" evidence="1">
    <location>
        <begin position="547"/>
        <end position="556"/>
    </location>
</feature>